<dbReference type="EMBL" id="JAUJYN010000005">
    <property type="protein sequence ID" value="KAK1270336.1"/>
    <property type="molecule type" value="Genomic_DNA"/>
</dbReference>
<protein>
    <submittedName>
        <fullName evidence="1">Uncharacterized protein</fullName>
    </submittedName>
</protein>
<organism evidence="1 2">
    <name type="scientific">Acorus gramineus</name>
    <name type="common">Dwarf sweet flag</name>
    <dbReference type="NCBI Taxonomy" id="55184"/>
    <lineage>
        <taxon>Eukaryota</taxon>
        <taxon>Viridiplantae</taxon>
        <taxon>Streptophyta</taxon>
        <taxon>Embryophyta</taxon>
        <taxon>Tracheophyta</taxon>
        <taxon>Spermatophyta</taxon>
        <taxon>Magnoliopsida</taxon>
        <taxon>Liliopsida</taxon>
        <taxon>Acoraceae</taxon>
        <taxon>Acorus</taxon>
    </lineage>
</organism>
<name>A0AAV9B2P7_ACOGR</name>
<accession>A0AAV9B2P7</accession>
<proteinExistence type="predicted"/>
<dbReference type="AlphaFoldDB" id="A0AAV9B2P7"/>
<sequence length="63" mass="7240">MAPRWRASSILSSIVTVHPHEVSSLIHSSSCRFFVSPLESVYTNISTMYFYNVIIYIDLLTMK</sequence>
<keyword evidence="2" id="KW-1185">Reference proteome</keyword>
<evidence type="ECO:0000313" key="1">
    <source>
        <dbReference type="EMBL" id="KAK1270336.1"/>
    </source>
</evidence>
<reference evidence="1" key="1">
    <citation type="journal article" date="2023" name="Nat. Commun.">
        <title>Diploid and tetraploid genomes of Acorus and the evolution of monocots.</title>
        <authorList>
            <person name="Ma L."/>
            <person name="Liu K.W."/>
            <person name="Li Z."/>
            <person name="Hsiao Y.Y."/>
            <person name="Qi Y."/>
            <person name="Fu T."/>
            <person name="Tang G.D."/>
            <person name="Zhang D."/>
            <person name="Sun W.H."/>
            <person name="Liu D.K."/>
            <person name="Li Y."/>
            <person name="Chen G.Z."/>
            <person name="Liu X.D."/>
            <person name="Liao X.Y."/>
            <person name="Jiang Y.T."/>
            <person name="Yu X."/>
            <person name="Hao Y."/>
            <person name="Huang J."/>
            <person name="Zhao X.W."/>
            <person name="Ke S."/>
            <person name="Chen Y.Y."/>
            <person name="Wu W.L."/>
            <person name="Hsu J.L."/>
            <person name="Lin Y.F."/>
            <person name="Huang M.D."/>
            <person name="Li C.Y."/>
            <person name="Huang L."/>
            <person name="Wang Z.W."/>
            <person name="Zhao X."/>
            <person name="Zhong W.Y."/>
            <person name="Peng D.H."/>
            <person name="Ahmad S."/>
            <person name="Lan S."/>
            <person name="Zhang J.S."/>
            <person name="Tsai W.C."/>
            <person name="Van de Peer Y."/>
            <person name="Liu Z.J."/>
        </authorList>
    </citation>
    <scope>NUCLEOTIDE SEQUENCE</scope>
    <source>
        <strain evidence="1">SCP</strain>
    </source>
</reference>
<gene>
    <name evidence="1" type="ORF">QJS04_geneDACA005877</name>
</gene>
<reference evidence="1" key="2">
    <citation type="submission" date="2023-06" db="EMBL/GenBank/DDBJ databases">
        <authorList>
            <person name="Ma L."/>
            <person name="Liu K.-W."/>
            <person name="Li Z."/>
            <person name="Hsiao Y.-Y."/>
            <person name="Qi Y."/>
            <person name="Fu T."/>
            <person name="Tang G."/>
            <person name="Zhang D."/>
            <person name="Sun W.-H."/>
            <person name="Liu D.-K."/>
            <person name="Li Y."/>
            <person name="Chen G.-Z."/>
            <person name="Liu X.-D."/>
            <person name="Liao X.-Y."/>
            <person name="Jiang Y.-T."/>
            <person name="Yu X."/>
            <person name="Hao Y."/>
            <person name="Huang J."/>
            <person name="Zhao X.-W."/>
            <person name="Ke S."/>
            <person name="Chen Y.-Y."/>
            <person name="Wu W.-L."/>
            <person name="Hsu J.-L."/>
            <person name="Lin Y.-F."/>
            <person name="Huang M.-D."/>
            <person name="Li C.-Y."/>
            <person name="Huang L."/>
            <person name="Wang Z.-W."/>
            <person name="Zhao X."/>
            <person name="Zhong W.-Y."/>
            <person name="Peng D.-H."/>
            <person name="Ahmad S."/>
            <person name="Lan S."/>
            <person name="Zhang J.-S."/>
            <person name="Tsai W.-C."/>
            <person name="Van De Peer Y."/>
            <person name="Liu Z.-J."/>
        </authorList>
    </citation>
    <scope>NUCLEOTIDE SEQUENCE</scope>
    <source>
        <strain evidence="1">SCP</strain>
        <tissue evidence="1">Leaves</tissue>
    </source>
</reference>
<evidence type="ECO:0000313" key="2">
    <source>
        <dbReference type="Proteomes" id="UP001179952"/>
    </source>
</evidence>
<dbReference type="Proteomes" id="UP001179952">
    <property type="component" value="Unassembled WGS sequence"/>
</dbReference>
<comment type="caution">
    <text evidence="1">The sequence shown here is derived from an EMBL/GenBank/DDBJ whole genome shotgun (WGS) entry which is preliminary data.</text>
</comment>